<dbReference type="PANTHER" id="PTHR20941">
    <property type="entry name" value="FOLATE SYNTHESIS PROTEINS"/>
    <property type="match status" value="1"/>
</dbReference>
<evidence type="ECO:0000256" key="5">
    <source>
        <dbReference type="ARBA" id="ARBA00012458"/>
    </source>
</evidence>
<sequence>MHSQSAPGPRRYVAGLPEPGRTLVMGVLNVTPDSFSDGGQWVDPVLAVKHGRELVLEGADLVDVGGESTRPGATRPTAQEEMDRVLPVISGLAAHGVLVSVDTMRAEVAEAALQAGATLVNDVSGGRADPAMFDVVAAARAPYVLMHWRAHSHRMQEHTAYADVVADVAAELAQQLDRAIEAGIARERIALDPGIGFSKTADQNWQVLGGLEQLASLGQPVLVAASRKRFLGTLLANEKGEPRPPVQRDDATTATTALAAVSGAWCVRSHSVRGSADAVRVAARWSQDSVSRR</sequence>
<reference evidence="14" key="1">
    <citation type="submission" date="2020-02" db="EMBL/GenBank/DDBJ databases">
        <authorList>
            <person name="Meier V. D."/>
        </authorList>
    </citation>
    <scope>NUCLEOTIDE SEQUENCE</scope>
    <source>
        <strain evidence="14">AVDCRST_MAG72</strain>
    </source>
</reference>
<dbReference type="GO" id="GO:0046654">
    <property type="term" value="P:tetrahydrofolate biosynthetic process"/>
    <property type="evidence" value="ECO:0007669"/>
    <property type="project" value="UniProtKB-UniPathway"/>
</dbReference>
<dbReference type="PANTHER" id="PTHR20941:SF1">
    <property type="entry name" value="FOLIC ACID SYNTHESIS PROTEIN FOL1"/>
    <property type="match status" value="1"/>
</dbReference>
<evidence type="ECO:0000256" key="12">
    <source>
        <dbReference type="RuleBase" id="RU361205"/>
    </source>
</evidence>
<comment type="function">
    <text evidence="12">Catalyzes the condensation of para-aminobenzoate (pABA) with 6-hydroxymethyl-7,8-dihydropterin diphosphate (DHPt-PP) to form 7,8-dihydropteroate (H2Pte), the immediate precursor of folate derivatives.</text>
</comment>
<comment type="similarity">
    <text evidence="4 12">Belongs to the DHPS family.</text>
</comment>
<dbReference type="Pfam" id="PF00809">
    <property type="entry name" value="Pterin_bind"/>
    <property type="match status" value="1"/>
</dbReference>
<dbReference type="PROSITE" id="PS00793">
    <property type="entry name" value="DHPS_2"/>
    <property type="match status" value="1"/>
</dbReference>
<dbReference type="PROSITE" id="PS00792">
    <property type="entry name" value="DHPS_1"/>
    <property type="match status" value="1"/>
</dbReference>
<keyword evidence="9 12" id="KW-0460">Magnesium</keyword>
<evidence type="ECO:0000256" key="1">
    <source>
        <dbReference type="ARBA" id="ARBA00000012"/>
    </source>
</evidence>
<dbReference type="NCBIfam" id="TIGR01496">
    <property type="entry name" value="DHPS"/>
    <property type="match status" value="1"/>
</dbReference>
<name>A0A6J4MDQ3_9ACTN</name>
<dbReference type="Gene3D" id="3.20.20.20">
    <property type="entry name" value="Dihydropteroate synthase-like"/>
    <property type="match status" value="1"/>
</dbReference>
<dbReference type="EMBL" id="CADCUJ010000080">
    <property type="protein sequence ID" value="CAA9356615.1"/>
    <property type="molecule type" value="Genomic_DNA"/>
</dbReference>
<dbReference type="AlphaFoldDB" id="A0A6J4MDQ3"/>
<evidence type="ECO:0000259" key="13">
    <source>
        <dbReference type="PROSITE" id="PS50972"/>
    </source>
</evidence>
<dbReference type="GO" id="GO:0004156">
    <property type="term" value="F:dihydropteroate synthase activity"/>
    <property type="evidence" value="ECO:0007669"/>
    <property type="project" value="UniProtKB-EC"/>
</dbReference>
<dbReference type="FunFam" id="3.20.20.20:FF:000006">
    <property type="entry name" value="Dihydropteroate synthase"/>
    <property type="match status" value="1"/>
</dbReference>
<evidence type="ECO:0000256" key="6">
    <source>
        <dbReference type="ARBA" id="ARBA00016919"/>
    </source>
</evidence>
<dbReference type="InterPro" id="IPR045031">
    <property type="entry name" value="DHP_synth-like"/>
</dbReference>
<dbReference type="InterPro" id="IPR006390">
    <property type="entry name" value="DHP_synth_dom"/>
</dbReference>
<accession>A0A6J4MDQ3</accession>
<gene>
    <name evidence="14" type="ORF">AVDCRST_MAG72-1845</name>
</gene>
<evidence type="ECO:0000256" key="11">
    <source>
        <dbReference type="ARBA" id="ARBA00030193"/>
    </source>
</evidence>
<protein>
    <recommendedName>
        <fullName evidence="6 12">Dihydropteroate synthase</fullName>
        <shortName evidence="12">DHPS</shortName>
        <ecNumber evidence="5 12">2.5.1.15</ecNumber>
    </recommendedName>
    <alternativeName>
        <fullName evidence="11 12">Dihydropteroate pyrophosphorylase</fullName>
    </alternativeName>
</protein>
<dbReference type="CDD" id="cd00739">
    <property type="entry name" value="DHPS"/>
    <property type="match status" value="1"/>
</dbReference>
<evidence type="ECO:0000256" key="2">
    <source>
        <dbReference type="ARBA" id="ARBA00001946"/>
    </source>
</evidence>
<dbReference type="InterPro" id="IPR011005">
    <property type="entry name" value="Dihydropteroate_synth-like_sf"/>
</dbReference>
<proteinExistence type="inferred from homology"/>
<evidence type="ECO:0000256" key="4">
    <source>
        <dbReference type="ARBA" id="ARBA00009503"/>
    </source>
</evidence>
<organism evidence="14">
    <name type="scientific">uncultured Nocardioidaceae bacterium</name>
    <dbReference type="NCBI Taxonomy" id="253824"/>
    <lineage>
        <taxon>Bacteria</taxon>
        <taxon>Bacillati</taxon>
        <taxon>Actinomycetota</taxon>
        <taxon>Actinomycetes</taxon>
        <taxon>Propionibacteriales</taxon>
        <taxon>Nocardioidaceae</taxon>
        <taxon>environmental samples</taxon>
    </lineage>
</organism>
<dbReference type="InterPro" id="IPR000489">
    <property type="entry name" value="Pterin-binding_dom"/>
</dbReference>
<comment type="cofactor">
    <cofactor evidence="2 12">
        <name>Mg(2+)</name>
        <dbReference type="ChEBI" id="CHEBI:18420"/>
    </cofactor>
</comment>
<dbReference type="PROSITE" id="PS50972">
    <property type="entry name" value="PTERIN_BINDING"/>
    <property type="match status" value="1"/>
</dbReference>
<dbReference type="SUPFAM" id="SSF51717">
    <property type="entry name" value="Dihydropteroate synthetase-like"/>
    <property type="match status" value="1"/>
</dbReference>
<evidence type="ECO:0000256" key="7">
    <source>
        <dbReference type="ARBA" id="ARBA00022679"/>
    </source>
</evidence>
<comment type="catalytic activity">
    <reaction evidence="1">
        <text>(7,8-dihydropterin-6-yl)methyl diphosphate + 4-aminobenzoate = 7,8-dihydropteroate + diphosphate</text>
        <dbReference type="Rhea" id="RHEA:19949"/>
        <dbReference type="ChEBI" id="CHEBI:17836"/>
        <dbReference type="ChEBI" id="CHEBI:17839"/>
        <dbReference type="ChEBI" id="CHEBI:33019"/>
        <dbReference type="ChEBI" id="CHEBI:72950"/>
        <dbReference type="EC" id="2.5.1.15"/>
    </reaction>
</comment>
<evidence type="ECO:0000313" key="14">
    <source>
        <dbReference type="EMBL" id="CAA9356615.1"/>
    </source>
</evidence>
<keyword evidence="7 12" id="KW-0808">Transferase</keyword>
<dbReference type="EC" id="2.5.1.15" evidence="5 12"/>
<comment type="pathway">
    <text evidence="3 12">Cofactor biosynthesis; tetrahydrofolate biosynthesis; 7,8-dihydrofolate from 2-amino-4-hydroxy-6-hydroxymethyl-7,8-dihydropteridine diphosphate and 4-aminobenzoate: step 1/2.</text>
</comment>
<evidence type="ECO:0000256" key="9">
    <source>
        <dbReference type="ARBA" id="ARBA00022842"/>
    </source>
</evidence>
<dbReference type="GO" id="GO:0046656">
    <property type="term" value="P:folic acid biosynthetic process"/>
    <property type="evidence" value="ECO:0007669"/>
    <property type="project" value="UniProtKB-KW"/>
</dbReference>
<dbReference type="GO" id="GO:0005829">
    <property type="term" value="C:cytosol"/>
    <property type="evidence" value="ECO:0007669"/>
    <property type="project" value="TreeGrafter"/>
</dbReference>
<evidence type="ECO:0000256" key="10">
    <source>
        <dbReference type="ARBA" id="ARBA00022909"/>
    </source>
</evidence>
<dbReference type="GO" id="GO:0046872">
    <property type="term" value="F:metal ion binding"/>
    <property type="evidence" value="ECO:0007669"/>
    <property type="project" value="UniProtKB-KW"/>
</dbReference>
<dbReference type="UniPathway" id="UPA00077">
    <property type="reaction ID" value="UER00156"/>
</dbReference>
<feature type="domain" description="Pterin-binding" evidence="13">
    <location>
        <begin position="22"/>
        <end position="280"/>
    </location>
</feature>
<evidence type="ECO:0000256" key="8">
    <source>
        <dbReference type="ARBA" id="ARBA00022723"/>
    </source>
</evidence>
<keyword evidence="8 12" id="KW-0479">Metal-binding</keyword>
<keyword evidence="10 12" id="KW-0289">Folate biosynthesis</keyword>
<evidence type="ECO:0000256" key="3">
    <source>
        <dbReference type="ARBA" id="ARBA00004763"/>
    </source>
</evidence>